<evidence type="ECO:0000256" key="1">
    <source>
        <dbReference type="SAM" id="MobiDB-lite"/>
    </source>
</evidence>
<organism evidence="3 4">
    <name type="scientific">Pedococcus bigeumensis</name>
    <dbReference type="NCBI Taxonomy" id="433644"/>
    <lineage>
        <taxon>Bacteria</taxon>
        <taxon>Bacillati</taxon>
        <taxon>Actinomycetota</taxon>
        <taxon>Actinomycetes</taxon>
        <taxon>Micrococcales</taxon>
        <taxon>Intrasporangiaceae</taxon>
        <taxon>Pedococcus</taxon>
    </lineage>
</organism>
<dbReference type="InterPro" id="IPR021202">
    <property type="entry name" value="Rv3654c-like"/>
</dbReference>
<evidence type="ECO:0000313" key="3">
    <source>
        <dbReference type="EMBL" id="TPG14932.1"/>
    </source>
</evidence>
<proteinExistence type="predicted"/>
<comment type="caution">
    <text evidence="3">The sequence shown here is derived from an EMBL/GenBank/DDBJ whole genome shotgun (WGS) entry which is preliminary data.</text>
</comment>
<dbReference type="EMBL" id="RCZM01000005">
    <property type="protein sequence ID" value="TPG14932.1"/>
    <property type="molecule type" value="Genomic_DNA"/>
</dbReference>
<dbReference type="NCBIfam" id="TIGR03816">
    <property type="entry name" value="tadE_like_DECH"/>
    <property type="match status" value="1"/>
</dbReference>
<dbReference type="AlphaFoldDB" id="A0A502CQB2"/>
<keyword evidence="2" id="KW-0812">Transmembrane</keyword>
<dbReference type="OrthoDB" id="10020578at2"/>
<keyword evidence="4" id="KW-1185">Reference proteome</keyword>
<keyword evidence="2" id="KW-0472">Membrane</keyword>
<gene>
    <name evidence="3" type="ORF">EAH86_15440</name>
</gene>
<evidence type="ECO:0000256" key="2">
    <source>
        <dbReference type="SAM" id="Phobius"/>
    </source>
</evidence>
<keyword evidence="2" id="KW-1133">Transmembrane helix</keyword>
<name>A0A502CQB2_9MICO</name>
<evidence type="ECO:0000313" key="4">
    <source>
        <dbReference type="Proteomes" id="UP000317722"/>
    </source>
</evidence>
<feature type="region of interest" description="Disordered" evidence="1">
    <location>
        <begin position="1"/>
        <end position="28"/>
    </location>
</feature>
<dbReference type="Proteomes" id="UP000317722">
    <property type="component" value="Unassembled WGS sequence"/>
</dbReference>
<protein>
    <submittedName>
        <fullName evidence="3">Pilus assembly protein TadE</fullName>
    </submittedName>
</protein>
<reference evidence="3 4" key="1">
    <citation type="journal article" date="2019" name="Environ. Microbiol.">
        <title>Species interactions and distinct microbial communities in high Arctic permafrost affected cryosols are associated with the CH4 and CO2 gas fluxes.</title>
        <authorList>
            <person name="Altshuler I."/>
            <person name="Hamel J."/>
            <person name="Turney S."/>
            <person name="Magnuson E."/>
            <person name="Levesque R."/>
            <person name="Greer C."/>
            <person name="Whyte L.G."/>
        </authorList>
    </citation>
    <scope>NUCLEOTIDE SEQUENCE [LARGE SCALE GENOMIC DNA]</scope>
    <source>
        <strain evidence="3 4">S9.3A</strain>
    </source>
</reference>
<feature type="transmembrane region" description="Helical" evidence="2">
    <location>
        <begin position="33"/>
        <end position="60"/>
    </location>
</feature>
<accession>A0A502CQB2</accession>
<sequence>MNQPLGRRGRGPAGLLRPGGRVRRARRPDEGGSVTVVVVAAIGVALVLLWGGLALASAVIATHRARSAADLGALAAAQAVQRGVAAPEACAVGMSVTARNGARPAGCVVAPDGSVTARATTRAGLGLYAAGSGTTTATARAGPSP</sequence>